<dbReference type="GO" id="GO:0000166">
    <property type="term" value="F:nucleotide binding"/>
    <property type="evidence" value="ECO:0007669"/>
    <property type="project" value="InterPro"/>
</dbReference>
<sequence>MEPVIIGIIGCGVISDAYLKGAAGSRFVNVKAVADIRQEMAKEKAAKFGCQAMTVDQILSDPDIEIILNLTVPAAHAQVDLDILDAGKHIYSEKPLTASLKEAVPVMEKAAALGLRVGCAPDTFFGAAHQASRQIVDEEKIGRIVGGSVAVASRGMEHWHPDPRFFYQPGGGPHIDIGPYYVTQLINLLGPVETVSAHASKAFEKRTISSEKLNGTTFDVAVPTTINGSLQFACGANLSLTMSWDVLATKRPRMEIYGTEGSLQNPDPNHFGGIPEIAIGNGEWRPVSTSDFAFGQPNRTTIFGQEVADYRVVGLIDMAVAIRTLRPHRANADLAYHVLDVLESLETSSQSQNHVRIQNQCRRPAPLAKGADENVLLEPVLP</sequence>
<dbReference type="Gene3D" id="3.30.360.10">
    <property type="entry name" value="Dihydrodipicolinate Reductase, domain 2"/>
    <property type="match status" value="1"/>
</dbReference>
<dbReference type="InterPro" id="IPR000683">
    <property type="entry name" value="Gfo/Idh/MocA-like_OxRdtase_N"/>
</dbReference>
<evidence type="ECO:0000259" key="2">
    <source>
        <dbReference type="Pfam" id="PF01408"/>
    </source>
</evidence>
<evidence type="ECO:0000313" key="5">
    <source>
        <dbReference type="Proteomes" id="UP000198917"/>
    </source>
</evidence>
<dbReference type="Pfam" id="PF01408">
    <property type="entry name" value="GFO_IDH_MocA"/>
    <property type="match status" value="1"/>
</dbReference>
<evidence type="ECO:0000256" key="1">
    <source>
        <dbReference type="ARBA" id="ARBA00023002"/>
    </source>
</evidence>
<dbReference type="PANTHER" id="PTHR43818">
    <property type="entry name" value="BCDNA.GH03377"/>
    <property type="match status" value="1"/>
</dbReference>
<keyword evidence="1" id="KW-0560">Oxidoreductase</keyword>
<reference evidence="4 5" key="1">
    <citation type="submission" date="2016-10" db="EMBL/GenBank/DDBJ databases">
        <authorList>
            <person name="Varghese N."/>
            <person name="Submissions S."/>
        </authorList>
    </citation>
    <scope>NUCLEOTIDE SEQUENCE [LARGE SCALE GENOMIC DNA]</scope>
    <source>
        <strain evidence="4 5">PDC82</strain>
    </source>
</reference>
<dbReference type="Pfam" id="PF22725">
    <property type="entry name" value="GFO_IDH_MocA_C3"/>
    <property type="match status" value="1"/>
</dbReference>
<dbReference type="EMBL" id="FNEW01000007">
    <property type="protein sequence ID" value="SDK34297.1"/>
    <property type="molecule type" value="Genomic_DNA"/>
</dbReference>
<dbReference type="SUPFAM" id="SSF51735">
    <property type="entry name" value="NAD(P)-binding Rossmann-fold domains"/>
    <property type="match status" value="1"/>
</dbReference>
<feature type="domain" description="Gfo/Idh/MocA-like oxidoreductase N-terminal" evidence="2">
    <location>
        <begin position="6"/>
        <end position="117"/>
    </location>
</feature>
<evidence type="ECO:0000259" key="3">
    <source>
        <dbReference type="Pfam" id="PF22725"/>
    </source>
</evidence>
<organism evidence="4 5">
    <name type="scientific">Agrobacterium fabrum</name>
    <dbReference type="NCBI Taxonomy" id="1176649"/>
    <lineage>
        <taxon>Bacteria</taxon>
        <taxon>Pseudomonadati</taxon>
        <taxon>Pseudomonadota</taxon>
        <taxon>Alphaproteobacteria</taxon>
        <taxon>Hyphomicrobiales</taxon>
        <taxon>Rhizobiaceae</taxon>
        <taxon>Rhizobium/Agrobacterium group</taxon>
        <taxon>Agrobacterium</taxon>
        <taxon>Agrobacterium tumefaciens complex</taxon>
    </lineage>
</organism>
<dbReference type="RefSeq" id="WP_092734673.1">
    <property type="nucleotide sequence ID" value="NZ_FNEW01000007.1"/>
</dbReference>
<proteinExistence type="predicted"/>
<dbReference type="GO" id="GO:0016491">
    <property type="term" value="F:oxidoreductase activity"/>
    <property type="evidence" value="ECO:0007669"/>
    <property type="project" value="UniProtKB-KW"/>
</dbReference>
<dbReference type="InterPro" id="IPR055170">
    <property type="entry name" value="GFO_IDH_MocA-like_dom"/>
</dbReference>
<dbReference type="AlphaFoldDB" id="A0A7Z7BSA4"/>
<dbReference type="InterPro" id="IPR050463">
    <property type="entry name" value="Gfo/Idh/MocA_oxidrdct_glycsds"/>
</dbReference>
<accession>A0A7Z7BSA4</accession>
<gene>
    <name evidence="4" type="ORF">SAMN05428983_4662</name>
</gene>
<dbReference type="InterPro" id="IPR036291">
    <property type="entry name" value="NAD(P)-bd_dom_sf"/>
</dbReference>
<dbReference type="SUPFAM" id="SSF55347">
    <property type="entry name" value="Glyceraldehyde-3-phosphate dehydrogenase-like, C-terminal domain"/>
    <property type="match status" value="1"/>
</dbReference>
<comment type="caution">
    <text evidence="4">The sequence shown here is derived from an EMBL/GenBank/DDBJ whole genome shotgun (WGS) entry which is preliminary data.</text>
</comment>
<feature type="domain" description="GFO/IDH/MocA-like oxidoreductase" evidence="3">
    <location>
        <begin position="130"/>
        <end position="263"/>
    </location>
</feature>
<name>A0A7Z7BSA4_9HYPH</name>
<dbReference type="Gene3D" id="3.40.50.720">
    <property type="entry name" value="NAD(P)-binding Rossmann-like Domain"/>
    <property type="match status" value="1"/>
</dbReference>
<protein>
    <submittedName>
        <fullName evidence="4">Predicted dehydrogenase</fullName>
    </submittedName>
</protein>
<evidence type="ECO:0000313" key="4">
    <source>
        <dbReference type="EMBL" id="SDK34297.1"/>
    </source>
</evidence>
<dbReference type="Proteomes" id="UP000198917">
    <property type="component" value="Unassembled WGS sequence"/>
</dbReference>
<dbReference type="PANTHER" id="PTHR43818:SF11">
    <property type="entry name" value="BCDNA.GH03377"/>
    <property type="match status" value="1"/>
</dbReference>